<feature type="region of interest" description="Disordered" evidence="1">
    <location>
        <begin position="269"/>
        <end position="305"/>
    </location>
</feature>
<feature type="transmembrane region" description="Helical" evidence="2">
    <location>
        <begin position="248"/>
        <end position="268"/>
    </location>
</feature>
<dbReference type="RefSeq" id="WP_148903292.1">
    <property type="nucleotide sequence ID" value="NZ_VSZQ01000101.1"/>
</dbReference>
<dbReference type="InterPro" id="IPR011047">
    <property type="entry name" value="Quinoprotein_ADH-like_sf"/>
</dbReference>
<organism evidence="4 5">
    <name type="scientific">Streptomyces parvus</name>
    <dbReference type="NCBI Taxonomy" id="66428"/>
    <lineage>
        <taxon>Bacteria</taxon>
        <taxon>Bacillati</taxon>
        <taxon>Actinomycetota</taxon>
        <taxon>Actinomycetes</taxon>
        <taxon>Kitasatosporales</taxon>
        <taxon>Streptomycetaceae</taxon>
        <taxon>Streptomyces</taxon>
    </lineage>
</organism>
<dbReference type="InterPro" id="IPR015943">
    <property type="entry name" value="WD40/YVTN_repeat-like_dom_sf"/>
</dbReference>
<feature type="compositionally biased region" description="Gly residues" evidence="1">
    <location>
        <begin position="194"/>
        <end position="203"/>
    </location>
</feature>
<feature type="region of interest" description="Disordered" evidence="1">
    <location>
        <begin position="122"/>
        <end position="240"/>
    </location>
</feature>
<dbReference type="EMBL" id="VSZQ01000101">
    <property type="protein sequence ID" value="TYR61190.1"/>
    <property type="molecule type" value="Genomic_DNA"/>
</dbReference>
<feature type="compositionally biased region" description="Pro residues" evidence="1">
    <location>
        <begin position="165"/>
        <end position="178"/>
    </location>
</feature>
<dbReference type="InterPro" id="IPR002372">
    <property type="entry name" value="PQQ_rpt_dom"/>
</dbReference>
<comment type="caution">
    <text evidence="4">The sequence shown here is derived from an EMBL/GenBank/DDBJ whole genome shotgun (WGS) entry which is preliminary data.</text>
</comment>
<dbReference type="AlphaFoldDB" id="A0A5D4JAL5"/>
<feature type="domain" description="Pyrrolo-quinoline quinone repeat" evidence="3">
    <location>
        <begin position="318"/>
        <end position="462"/>
    </location>
</feature>
<sequence>MGARHGLRIDAVLIQAVIAGALSFAHLHDLAAAAGQDGWKAWAYPVSVDLLLVASWRRLRSEGPSRLAWCWFLIALFASLGANVATAGFLDLADPPALLRLGIAGWPALAFLGGTLLAHSSGKPEPVPPAAVTEAKDIGPTRVPDATPTSSPADEPPATTALSSPPAPSPDPTPPAPQPNGYGYPQAPQPGYGYPQGPGGQPGQPGQHGQPGMPQQAYGYPTQPMQPQYGAPQPGGDGGKKFSTQMQIIVAAAVAVVLIIGAGVIYSATSGDDGGKNEASSSGSTGGGEGKGGKGSGLAGGSEKVPANTKSKVAFQVPQPVVKDIVTVEGSWLTDKAYVKTGINEVIGYDRDKGTKLWSFPLAGEICTTSRHVSKDYKTAIVFQESKPTKEKKYPACNQVGVIDLAAGKLLWSKSVTSSTGGDRPVSFDEVTLSGTTVAAGGTSGGAAFKLDTGAELWKPKTGADGCYDRGYAGGEALAVVRKCGTYDSPQLTVQALNPTSGAPLSSYQMPAGVEYAHIVSTKPLVVAADVGDTAGDGSGISDFFSIDAATGKLKVRIPADAEKYAGDCDSTEVEKCQNMAVGNNRLYLPTERHDGTSEYGDTNEVVAFDLDTGKLLGGRADAGDRHILTPLRMDGTSIIAYKEAPYDKGGQVVSIDGETFKQTTLMENPDDEAVRKAEKRFHVGSAELLYSDGQFYMAARSIHKPSTVNPDEKVYLVVAYGTD</sequence>
<dbReference type="SUPFAM" id="SSF50998">
    <property type="entry name" value="Quinoprotein alcohol dehydrogenase-like"/>
    <property type="match status" value="1"/>
</dbReference>
<keyword evidence="5" id="KW-1185">Reference proteome</keyword>
<evidence type="ECO:0000256" key="1">
    <source>
        <dbReference type="SAM" id="MobiDB-lite"/>
    </source>
</evidence>
<evidence type="ECO:0000313" key="5">
    <source>
        <dbReference type="Proteomes" id="UP000323242"/>
    </source>
</evidence>
<protein>
    <submittedName>
        <fullName evidence="4">DUF2637 domain-containing protein</fullName>
    </submittedName>
</protein>
<dbReference type="InterPro" id="IPR021235">
    <property type="entry name" value="DUF2637"/>
</dbReference>
<feature type="compositionally biased region" description="Gly residues" evidence="1">
    <location>
        <begin position="284"/>
        <end position="300"/>
    </location>
</feature>
<feature type="transmembrane region" description="Helical" evidence="2">
    <location>
        <begin position="68"/>
        <end position="85"/>
    </location>
</feature>
<evidence type="ECO:0000259" key="3">
    <source>
        <dbReference type="Pfam" id="PF13360"/>
    </source>
</evidence>
<evidence type="ECO:0000313" key="4">
    <source>
        <dbReference type="EMBL" id="TYR61190.1"/>
    </source>
</evidence>
<keyword evidence="2" id="KW-0472">Membrane</keyword>
<dbReference type="Pfam" id="PF10935">
    <property type="entry name" value="DUF2637"/>
    <property type="match status" value="1"/>
</dbReference>
<feature type="compositionally biased region" description="Low complexity" evidence="1">
    <location>
        <begin position="204"/>
        <end position="216"/>
    </location>
</feature>
<feature type="compositionally biased region" description="Low complexity" evidence="1">
    <location>
        <begin position="179"/>
        <end position="193"/>
    </location>
</feature>
<keyword evidence="2" id="KW-0812">Transmembrane</keyword>
<keyword evidence="2" id="KW-1133">Transmembrane helix</keyword>
<gene>
    <name evidence="4" type="ORF">FY004_19445</name>
</gene>
<dbReference type="Proteomes" id="UP000323242">
    <property type="component" value="Unassembled WGS sequence"/>
</dbReference>
<reference evidence="4 5" key="1">
    <citation type="submission" date="2019-08" db="EMBL/GenBank/DDBJ databases">
        <title>Draft genome for granaticin producer strain Streptomyces parvus C05.</title>
        <authorList>
            <person name="Gonzalez-Pimentel J.L."/>
        </authorList>
    </citation>
    <scope>NUCLEOTIDE SEQUENCE [LARGE SCALE GENOMIC DNA]</scope>
    <source>
        <strain evidence="4 5">C05</strain>
    </source>
</reference>
<feature type="transmembrane region" description="Helical" evidence="2">
    <location>
        <begin position="97"/>
        <end position="118"/>
    </location>
</feature>
<dbReference type="Gene3D" id="2.130.10.10">
    <property type="entry name" value="YVTN repeat-like/Quinoprotein amine dehydrogenase"/>
    <property type="match status" value="1"/>
</dbReference>
<name>A0A5D4JAL5_9ACTN</name>
<accession>A0A5D4JAL5</accession>
<evidence type="ECO:0000256" key="2">
    <source>
        <dbReference type="SAM" id="Phobius"/>
    </source>
</evidence>
<dbReference type="Pfam" id="PF13360">
    <property type="entry name" value="PQQ_2"/>
    <property type="match status" value="1"/>
</dbReference>
<proteinExistence type="predicted"/>